<evidence type="ECO:0000259" key="1">
    <source>
        <dbReference type="Pfam" id="PF07833"/>
    </source>
</evidence>
<protein>
    <submittedName>
        <fullName evidence="2">Copper amine oxidase N-terminal domain-containing protein</fullName>
    </submittedName>
</protein>
<evidence type="ECO:0000313" key="2">
    <source>
        <dbReference type="EMBL" id="SHH83928.1"/>
    </source>
</evidence>
<reference evidence="3" key="1">
    <citation type="submission" date="2016-11" db="EMBL/GenBank/DDBJ databases">
        <authorList>
            <person name="Varghese N."/>
            <person name="Submissions S."/>
        </authorList>
    </citation>
    <scope>NUCLEOTIDE SEQUENCE [LARGE SCALE GENOMIC DNA]</scope>
    <source>
        <strain evidence="3">DSM 13643</strain>
    </source>
</reference>
<dbReference type="RefSeq" id="WP_073197821.1">
    <property type="nucleotide sequence ID" value="NZ_FQXO01000094.1"/>
</dbReference>
<dbReference type="EMBL" id="FQXO01000094">
    <property type="protein sequence ID" value="SHH83928.1"/>
    <property type="molecule type" value="Genomic_DNA"/>
</dbReference>
<feature type="domain" description="Copper amine oxidase-like N-terminal" evidence="1">
    <location>
        <begin position="33"/>
        <end position="139"/>
    </location>
</feature>
<dbReference type="OrthoDB" id="2379109at2"/>
<proteinExistence type="predicted"/>
<dbReference type="InterPro" id="IPR012854">
    <property type="entry name" value="Cu_amine_oxidase-like_N"/>
</dbReference>
<dbReference type="AlphaFoldDB" id="A0A1M5W913"/>
<accession>A0A1M5W913</accession>
<sequence length="433" mass="49774">MRRISIFLVIILLMNIASPLMVIADEQPIKVSINGKLLEFDVPPTIINGRTLVPVRAIFESLGLKVIWDGQTRTVIGQKDNLQIKLPIGNKKAKKNDDEIELDVPATIINGRTLVPVRFIAESLGAKVEWDGETKTVIITSSAKINPFSLEKLKQLVENTPVDKEILEFRKKPNKRRTGLKKMEGKYFDLYYPDDDKAKEVAELLKPYMDTAYIYLVELYGQQAPVEVHLIHEKDAENLKEGDIRRKENVTFVWIEPNNDDGGNNIAELVHEMHHNFFKHVNNNWSWADDKWSSFVDEALAKLLPSLYVKNVYDGKTDMWDIESDYTRTLIGIKKSVGNDFVTLDEAVDKYLGKPRSWGRAEGRHRIAQNTALAFWMYVYNEYGIEKIKEVLRTIGKGNYKPKLEKIFNKSMEELSDDLINAINEAYNNTYSY</sequence>
<name>A0A1M5W913_9FIRM</name>
<dbReference type="Proteomes" id="UP000183967">
    <property type="component" value="Unassembled WGS sequence"/>
</dbReference>
<keyword evidence="3" id="KW-1185">Reference proteome</keyword>
<dbReference type="SUPFAM" id="SSF55383">
    <property type="entry name" value="Copper amine oxidase, domain N"/>
    <property type="match status" value="1"/>
</dbReference>
<organism evidence="2 3">
    <name type="scientific">Caloranaerobacter azorensis DSM 13643</name>
    <dbReference type="NCBI Taxonomy" id="1121264"/>
    <lineage>
        <taxon>Bacteria</taxon>
        <taxon>Bacillati</taxon>
        <taxon>Bacillota</taxon>
        <taxon>Tissierellia</taxon>
        <taxon>Tissierellales</taxon>
        <taxon>Thermohalobacteraceae</taxon>
        <taxon>Caloranaerobacter</taxon>
    </lineage>
</organism>
<evidence type="ECO:0000313" key="3">
    <source>
        <dbReference type="Proteomes" id="UP000183967"/>
    </source>
</evidence>
<dbReference type="Gene3D" id="3.30.457.10">
    <property type="entry name" value="Copper amine oxidase-like, N-terminal domain"/>
    <property type="match status" value="1"/>
</dbReference>
<dbReference type="InterPro" id="IPR036582">
    <property type="entry name" value="Mao_N_sf"/>
</dbReference>
<dbReference type="Pfam" id="PF07833">
    <property type="entry name" value="Cu_amine_oxidN1"/>
    <property type="match status" value="1"/>
</dbReference>
<gene>
    <name evidence="2" type="ORF">SAMN02745135_02350</name>
</gene>